<evidence type="ECO:0000259" key="2">
    <source>
        <dbReference type="PROSITE" id="PS50126"/>
    </source>
</evidence>
<dbReference type="SMART" id="SM00862">
    <property type="entry name" value="Trans_reg_C"/>
    <property type="match status" value="1"/>
</dbReference>
<dbReference type="InterPro" id="IPR003029">
    <property type="entry name" value="S1_domain"/>
</dbReference>
<dbReference type="SUPFAM" id="SSF46894">
    <property type="entry name" value="C-terminal effector domain of the bipartite response regulators"/>
    <property type="match status" value="1"/>
</dbReference>
<dbReference type="InterPro" id="IPR036388">
    <property type="entry name" value="WH-like_DNA-bd_sf"/>
</dbReference>
<dbReference type="InterPro" id="IPR016032">
    <property type="entry name" value="Sig_transdc_resp-reg_C-effctor"/>
</dbReference>
<dbReference type="GO" id="GO:0000160">
    <property type="term" value="P:phosphorelay signal transduction system"/>
    <property type="evidence" value="ECO:0007669"/>
    <property type="project" value="InterPro"/>
</dbReference>
<dbReference type="CDD" id="cd04465">
    <property type="entry name" value="S1_RPS1_repeat_ec2_hs2"/>
    <property type="match status" value="1"/>
</dbReference>
<dbReference type="GO" id="GO:0006355">
    <property type="term" value="P:regulation of DNA-templated transcription"/>
    <property type="evidence" value="ECO:0007669"/>
    <property type="project" value="InterPro"/>
</dbReference>
<dbReference type="InterPro" id="IPR001867">
    <property type="entry name" value="OmpR/PhoB-type_DNA-bd"/>
</dbReference>
<proteinExistence type="predicted"/>
<feature type="domain" description="S1 motif" evidence="2">
    <location>
        <begin position="1"/>
        <end position="65"/>
    </location>
</feature>
<organism evidence="3 4">
    <name type="scientific">Candidatus Synechococcus spongiarum 142</name>
    <dbReference type="NCBI Taxonomy" id="1608213"/>
    <lineage>
        <taxon>Bacteria</taxon>
        <taxon>Bacillati</taxon>
        <taxon>Cyanobacteriota</taxon>
        <taxon>Cyanophyceae</taxon>
        <taxon>Synechococcales</taxon>
        <taxon>Synechococcaceae</taxon>
        <taxon>Synechococcus</taxon>
    </lineage>
</organism>
<evidence type="ECO:0000313" key="4">
    <source>
        <dbReference type="Proteomes" id="UP000035054"/>
    </source>
</evidence>
<dbReference type="Proteomes" id="UP000035054">
    <property type="component" value="Unassembled WGS sequence"/>
</dbReference>
<dbReference type="Pfam" id="PF00486">
    <property type="entry name" value="Trans_reg_C"/>
    <property type="match status" value="1"/>
</dbReference>
<dbReference type="AlphaFoldDB" id="A0A6N3X369"/>
<feature type="domain" description="S1 motif" evidence="2">
    <location>
        <begin position="76"/>
        <end position="136"/>
    </location>
</feature>
<name>A0A6N3X369_9SYNE</name>
<evidence type="ECO:0000313" key="3">
    <source>
        <dbReference type="EMBL" id="KKZ11258.1"/>
    </source>
</evidence>
<evidence type="ECO:0000256" key="1">
    <source>
        <dbReference type="ARBA" id="ARBA00023125"/>
    </source>
</evidence>
<dbReference type="InterPro" id="IPR012340">
    <property type="entry name" value="NA-bd_OB-fold"/>
</dbReference>
<dbReference type="PROSITE" id="PS50126">
    <property type="entry name" value="S1"/>
    <property type="match status" value="2"/>
</dbReference>
<dbReference type="Gene3D" id="1.10.10.10">
    <property type="entry name" value="Winged helix-like DNA-binding domain superfamily/Winged helix DNA-binding domain"/>
    <property type="match status" value="1"/>
</dbReference>
<comment type="caution">
    <text evidence="3">The sequence shown here is derived from an EMBL/GenBank/DDBJ whole genome shotgun (WGS) entry which is preliminary data.</text>
</comment>
<gene>
    <name evidence="3" type="ORF">TH68_09080</name>
</gene>
<dbReference type="SUPFAM" id="SSF50249">
    <property type="entry name" value="Nucleic acid-binding proteins"/>
    <property type="match status" value="2"/>
</dbReference>
<dbReference type="EMBL" id="JXUO01000286">
    <property type="protein sequence ID" value="KKZ11258.1"/>
    <property type="molecule type" value="Genomic_DNA"/>
</dbReference>
<reference evidence="3 4" key="1">
    <citation type="submission" date="2015-01" db="EMBL/GenBank/DDBJ databases">
        <title>Lifestyle Evolution in Cyanobacterial Symbionts of Sponges.</title>
        <authorList>
            <person name="Burgsdorf I."/>
            <person name="Slaby B.M."/>
            <person name="Handley K.M."/>
            <person name="Haber M."/>
            <person name="Blom J."/>
            <person name="Marshall C.W."/>
            <person name="Gilbert J.A."/>
            <person name="Hentschel U."/>
            <person name="Steindler L."/>
        </authorList>
    </citation>
    <scope>NUCLEOTIDE SEQUENCE [LARGE SCALE GENOMIC DNA]</scope>
    <source>
        <strain evidence="3">142</strain>
    </source>
</reference>
<accession>A0A6N3X369</accession>
<protein>
    <recommendedName>
        <fullName evidence="2">S1 motif domain-containing protein</fullName>
    </recommendedName>
</protein>
<dbReference type="Gene3D" id="2.40.50.140">
    <property type="entry name" value="Nucleic acid-binding proteins"/>
    <property type="match status" value="1"/>
</dbReference>
<dbReference type="GO" id="GO:0003677">
    <property type="term" value="F:DNA binding"/>
    <property type="evidence" value="ECO:0007669"/>
    <property type="project" value="UniProtKB-KW"/>
</dbReference>
<keyword evidence="1" id="KW-0238">DNA-binding</keyword>
<sequence>MEIKISSVNAGGYLCYPFPQGPRGFLPKSQVLDAPEEQSQLIGKPLEVIVTEVDRPNQKLVLSEKEAWKDRHLKVGDLVRGRIDREHHRGLLVNFGHDIRGLLDRTSNDLEGLQLGEDVNVRIENREGNRIALALDSQPTAKHDQQAFADGCVSIGDKHFVSQRLLPSFEWLSDSELAVLRCLDQHRGEAVSYSRLLDELGVSDGGLEGLRAIVCQLRRHSPLGDWIKTERGSGYRLEVPNG</sequence>